<dbReference type="EMBL" id="CP104964">
    <property type="protein sequence ID" value="UXN68173.1"/>
    <property type="molecule type" value="Genomic_DNA"/>
</dbReference>
<dbReference type="RefSeq" id="WP_262165879.1">
    <property type="nucleotide sequence ID" value="NZ_CP104964.1"/>
</dbReference>
<organism evidence="2 3">
    <name type="scientific">Devosia neptuniae</name>
    <dbReference type="NCBI Taxonomy" id="191302"/>
    <lineage>
        <taxon>Bacteria</taxon>
        <taxon>Pseudomonadati</taxon>
        <taxon>Pseudomonadota</taxon>
        <taxon>Alphaproteobacteria</taxon>
        <taxon>Hyphomicrobiales</taxon>
        <taxon>Devosiaceae</taxon>
        <taxon>Devosia</taxon>
    </lineage>
</organism>
<evidence type="ECO:0000313" key="3">
    <source>
        <dbReference type="Proteomes" id="UP001061862"/>
    </source>
</evidence>
<protein>
    <submittedName>
        <fullName evidence="2">Uncharacterized protein</fullName>
    </submittedName>
</protein>
<feature type="transmembrane region" description="Helical" evidence="1">
    <location>
        <begin position="7"/>
        <end position="26"/>
    </location>
</feature>
<evidence type="ECO:0000256" key="1">
    <source>
        <dbReference type="SAM" id="Phobius"/>
    </source>
</evidence>
<geneLocation type="plasmid" evidence="2 3">
    <name>p_unnamed1</name>
</geneLocation>
<dbReference type="Proteomes" id="UP001061862">
    <property type="component" value="Plasmid p_unnamed1"/>
</dbReference>
<keyword evidence="1" id="KW-1133">Transmembrane helix</keyword>
<keyword evidence="2" id="KW-0614">Plasmid</keyword>
<proteinExistence type="predicted"/>
<accession>A0ABY6CDK0</accession>
<reference evidence="2 3" key="1">
    <citation type="submission" date="2022-09" db="EMBL/GenBank/DDBJ databases">
        <title>Interaction between co-microsymbionts with complementary sets of symbiotic genes in legume-rhizobium systems.</title>
        <authorList>
            <person name="Safronova V."/>
            <person name="Sazanova A."/>
            <person name="Afonin A."/>
            <person name="Chirak E."/>
        </authorList>
    </citation>
    <scope>NUCLEOTIDE SEQUENCE [LARGE SCALE GENOMIC DNA]</scope>
    <source>
        <strain evidence="2 3">A18/4-1</strain>
        <plasmid evidence="2 3">p_unnamed1</plasmid>
    </source>
</reference>
<sequence>MSKLLRLAVIVVLVFVVVLGGFWYRYVTNTESPYQEVGIELNSRMPEPIRKWGCDKLRSNFASAVPPYGCSTGDGTSWI</sequence>
<evidence type="ECO:0000313" key="2">
    <source>
        <dbReference type="EMBL" id="UXN68173.1"/>
    </source>
</evidence>
<gene>
    <name evidence="2" type="ORF">N8A98_01280</name>
</gene>
<keyword evidence="1" id="KW-0812">Transmembrane</keyword>
<keyword evidence="1" id="KW-0472">Membrane</keyword>
<keyword evidence="3" id="KW-1185">Reference proteome</keyword>
<name>A0ABY6CDK0_9HYPH</name>